<accession>X1UJC7</accession>
<dbReference type="AlphaFoldDB" id="X1UJC7"/>
<sequence length="174" mass="18503">MLQYAVGDLDNIADGVEHGRILIGAISEGYIKLSSTLEDATYKKYLASERSKLTEIQSGADVTGSHQSLSTASITGHSLTGLIDRTLEYIDDITDRNAVSDNEKTGAGRGWAFIDAEGVLVNSQYGITIFSDAAFPRIEITPTYIAGRDASQVTQFYIQGSDGKAYAGGGAVVL</sequence>
<organism evidence="1">
    <name type="scientific">marine sediment metagenome</name>
    <dbReference type="NCBI Taxonomy" id="412755"/>
    <lineage>
        <taxon>unclassified sequences</taxon>
        <taxon>metagenomes</taxon>
        <taxon>ecological metagenomes</taxon>
    </lineage>
</organism>
<reference evidence="1" key="1">
    <citation type="journal article" date="2014" name="Front. Microbiol.">
        <title>High frequency of phylogenetically diverse reductive dehalogenase-homologous genes in deep subseafloor sedimentary metagenomes.</title>
        <authorList>
            <person name="Kawai M."/>
            <person name="Futagami T."/>
            <person name="Toyoda A."/>
            <person name="Takaki Y."/>
            <person name="Nishi S."/>
            <person name="Hori S."/>
            <person name="Arai W."/>
            <person name="Tsubouchi T."/>
            <person name="Morono Y."/>
            <person name="Uchiyama I."/>
            <person name="Ito T."/>
            <person name="Fujiyama A."/>
            <person name="Inagaki F."/>
            <person name="Takami H."/>
        </authorList>
    </citation>
    <scope>NUCLEOTIDE SEQUENCE</scope>
    <source>
        <strain evidence="1">Expedition CK06-06</strain>
    </source>
</reference>
<comment type="caution">
    <text evidence="1">The sequence shown here is derived from an EMBL/GenBank/DDBJ whole genome shotgun (WGS) entry which is preliminary data.</text>
</comment>
<proteinExistence type="predicted"/>
<gene>
    <name evidence="1" type="ORF">S12H4_50101</name>
</gene>
<dbReference type="EMBL" id="BARW01031509">
    <property type="protein sequence ID" value="GAJ03702.1"/>
    <property type="molecule type" value="Genomic_DNA"/>
</dbReference>
<feature type="non-terminal residue" evidence="1">
    <location>
        <position position="174"/>
    </location>
</feature>
<name>X1UJC7_9ZZZZ</name>
<evidence type="ECO:0000313" key="1">
    <source>
        <dbReference type="EMBL" id="GAJ03702.1"/>
    </source>
</evidence>
<protein>
    <submittedName>
        <fullName evidence="1">Uncharacterized protein</fullName>
    </submittedName>
</protein>